<evidence type="ECO:0000256" key="13">
    <source>
        <dbReference type="ARBA" id="ARBA00023316"/>
    </source>
</evidence>
<dbReference type="InterPro" id="IPR013437">
    <property type="entry name" value="FtsW"/>
</dbReference>
<feature type="transmembrane region" description="Helical" evidence="22">
    <location>
        <begin position="354"/>
        <end position="375"/>
    </location>
</feature>
<evidence type="ECO:0000256" key="15">
    <source>
        <dbReference type="ARBA" id="ARBA00033270"/>
    </source>
</evidence>
<keyword evidence="8" id="KW-0133">Cell shape</keyword>
<keyword evidence="9" id="KW-0573">Peptidoglycan synthesis</keyword>
<feature type="transmembrane region" description="Helical" evidence="22">
    <location>
        <begin position="317"/>
        <end position="342"/>
    </location>
</feature>
<dbReference type="Proteomes" id="UP001319060">
    <property type="component" value="Unassembled WGS sequence"/>
</dbReference>
<dbReference type="NCBIfam" id="TIGR02614">
    <property type="entry name" value="ftsW"/>
    <property type="match status" value="1"/>
</dbReference>
<evidence type="ECO:0000256" key="18">
    <source>
        <dbReference type="ARBA" id="ARBA00041418"/>
    </source>
</evidence>
<comment type="subcellular location">
    <subcellularLocation>
        <location evidence="1">Cell membrane</location>
        <topology evidence="1">Multi-pass membrane protein</topology>
    </subcellularLocation>
</comment>
<keyword evidence="10 22" id="KW-1133">Transmembrane helix</keyword>
<keyword evidence="6" id="KW-0808">Transferase</keyword>
<protein>
    <recommendedName>
        <fullName evidence="17">Probable peptidoglycan glycosyltransferase FtsW</fullName>
        <ecNumber evidence="19">2.4.99.28</ecNumber>
    </recommendedName>
    <alternativeName>
        <fullName evidence="18">Cell division protein FtsW</fullName>
    </alternativeName>
    <alternativeName>
        <fullName evidence="15">Cell wall polymerase</fullName>
    </alternativeName>
    <alternativeName>
        <fullName evidence="14">Peptidoglycan polymerase</fullName>
    </alternativeName>
</protein>
<evidence type="ECO:0000256" key="10">
    <source>
        <dbReference type="ARBA" id="ARBA00022989"/>
    </source>
</evidence>
<feature type="transmembrane region" description="Helical" evidence="22">
    <location>
        <begin position="120"/>
        <end position="145"/>
    </location>
</feature>
<dbReference type="EMBL" id="JAFHKS010000043">
    <property type="protein sequence ID" value="MBN3545986.1"/>
    <property type="molecule type" value="Genomic_DNA"/>
</dbReference>
<keyword evidence="11 22" id="KW-0472">Membrane</keyword>
<evidence type="ECO:0000256" key="21">
    <source>
        <dbReference type="ARBA" id="ARBA00049966"/>
    </source>
</evidence>
<dbReference type="InterPro" id="IPR018365">
    <property type="entry name" value="Cell_cycle_FtsW-rel_CS"/>
</dbReference>
<keyword evidence="3" id="KW-1003">Cell membrane</keyword>
<evidence type="ECO:0000256" key="1">
    <source>
        <dbReference type="ARBA" id="ARBA00004651"/>
    </source>
</evidence>
<dbReference type="InterPro" id="IPR001182">
    <property type="entry name" value="FtsW/RodA"/>
</dbReference>
<proteinExistence type="inferred from homology"/>
<keyword evidence="13" id="KW-0961">Cell wall biogenesis/degradation</keyword>
<evidence type="ECO:0000256" key="2">
    <source>
        <dbReference type="ARBA" id="ARBA00004752"/>
    </source>
</evidence>
<evidence type="ECO:0000256" key="8">
    <source>
        <dbReference type="ARBA" id="ARBA00022960"/>
    </source>
</evidence>
<evidence type="ECO:0000313" key="24">
    <source>
        <dbReference type="Proteomes" id="UP001319060"/>
    </source>
</evidence>
<dbReference type="PROSITE" id="PS00428">
    <property type="entry name" value="FTSW_RODA_SPOVE"/>
    <property type="match status" value="1"/>
</dbReference>
<evidence type="ECO:0000313" key="23">
    <source>
        <dbReference type="EMBL" id="MBN3545986.1"/>
    </source>
</evidence>
<evidence type="ECO:0000256" key="4">
    <source>
        <dbReference type="ARBA" id="ARBA00022618"/>
    </source>
</evidence>
<dbReference type="Pfam" id="PF01098">
    <property type="entry name" value="FTSW_RODA_SPOVE"/>
    <property type="match status" value="1"/>
</dbReference>
<feature type="transmembrane region" description="Helical" evidence="22">
    <location>
        <begin position="61"/>
        <end position="78"/>
    </location>
</feature>
<dbReference type="EC" id="2.4.99.28" evidence="19"/>
<evidence type="ECO:0000256" key="12">
    <source>
        <dbReference type="ARBA" id="ARBA00023306"/>
    </source>
</evidence>
<evidence type="ECO:0000256" key="22">
    <source>
        <dbReference type="SAM" id="Phobius"/>
    </source>
</evidence>
<evidence type="ECO:0000256" key="11">
    <source>
        <dbReference type="ARBA" id="ARBA00023136"/>
    </source>
</evidence>
<comment type="similarity">
    <text evidence="16">Belongs to the SEDS family. FtsW subfamily.</text>
</comment>
<comment type="pathway">
    <text evidence="2">Cell wall biogenesis; peptidoglycan biosynthesis.</text>
</comment>
<keyword evidence="7 22" id="KW-0812">Transmembrane</keyword>
<evidence type="ECO:0000256" key="3">
    <source>
        <dbReference type="ARBA" id="ARBA00022475"/>
    </source>
</evidence>
<feature type="transmembrane region" description="Helical" evidence="22">
    <location>
        <begin position="27"/>
        <end position="49"/>
    </location>
</feature>
<name>A0ABS2ZDX9_9BACL</name>
<evidence type="ECO:0000256" key="16">
    <source>
        <dbReference type="ARBA" id="ARBA00038053"/>
    </source>
</evidence>
<evidence type="ECO:0000256" key="20">
    <source>
        <dbReference type="ARBA" id="ARBA00049902"/>
    </source>
</evidence>
<dbReference type="PANTHER" id="PTHR30474:SF2">
    <property type="entry name" value="PEPTIDOGLYCAN GLYCOSYLTRANSFERASE FTSW-RELATED"/>
    <property type="match status" value="1"/>
</dbReference>
<gene>
    <name evidence="23" type="primary">ftsW</name>
    <name evidence="23" type="ORF">JYA64_11820</name>
</gene>
<evidence type="ECO:0000256" key="14">
    <source>
        <dbReference type="ARBA" id="ARBA00032370"/>
    </source>
</evidence>
<evidence type="ECO:0000256" key="17">
    <source>
        <dbReference type="ARBA" id="ARBA00041185"/>
    </source>
</evidence>
<comment type="function">
    <text evidence="21">Peptidoglycan polymerase that is essential for cell division.</text>
</comment>
<evidence type="ECO:0000256" key="6">
    <source>
        <dbReference type="ARBA" id="ARBA00022679"/>
    </source>
</evidence>
<keyword evidence="12" id="KW-0131">Cell cycle</keyword>
<comment type="catalytic activity">
    <reaction evidence="20">
        <text>[GlcNAc-(1-&gt;4)-Mur2Ac(oyl-L-Ala-gamma-D-Glu-L-Lys-D-Ala-D-Ala)](n)-di-trans,octa-cis-undecaprenyl diphosphate + beta-D-GlcNAc-(1-&gt;4)-Mur2Ac(oyl-L-Ala-gamma-D-Glu-L-Lys-D-Ala-D-Ala)-di-trans,octa-cis-undecaprenyl diphosphate = [GlcNAc-(1-&gt;4)-Mur2Ac(oyl-L-Ala-gamma-D-Glu-L-Lys-D-Ala-D-Ala)](n+1)-di-trans,octa-cis-undecaprenyl diphosphate + di-trans,octa-cis-undecaprenyl diphosphate + H(+)</text>
        <dbReference type="Rhea" id="RHEA:23708"/>
        <dbReference type="Rhea" id="RHEA-COMP:9602"/>
        <dbReference type="Rhea" id="RHEA-COMP:9603"/>
        <dbReference type="ChEBI" id="CHEBI:15378"/>
        <dbReference type="ChEBI" id="CHEBI:58405"/>
        <dbReference type="ChEBI" id="CHEBI:60033"/>
        <dbReference type="ChEBI" id="CHEBI:78435"/>
        <dbReference type="EC" id="2.4.99.28"/>
    </reaction>
</comment>
<evidence type="ECO:0000256" key="9">
    <source>
        <dbReference type="ARBA" id="ARBA00022984"/>
    </source>
</evidence>
<keyword evidence="5" id="KW-0328">Glycosyltransferase</keyword>
<evidence type="ECO:0000256" key="19">
    <source>
        <dbReference type="ARBA" id="ARBA00044770"/>
    </source>
</evidence>
<evidence type="ECO:0000256" key="5">
    <source>
        <dbReference type="ARBA" id="ARBA00022676"/>
    </source>
</evidence>
<feature type="transmembrane region" description="Helical" evidence="22">
    <location>
        <begin position="180"/>
        <end position="197"/>
    </location>
</feature>
<sequence length="400" mass="43705">MHFQDFLRERRKVNNVKKAVRPYDYSLIVAVLLLCSAGLVMIYSASIGVTINKYDYSSSFFFTRQFIFLLAGLGLMYFTMRFNVQIYKKLMMPIVLISILVLIAVLLFGREVNNAKSWLYIGPIGIQPAEFIKLSVAIYLAAIYSKKQGKMHDFKKGIIPPLSIFAIMFLLILMQPDLGTGLIVAGVAGIILFCSGIKFKHIFSMAALGAIVGLTLFFQLSPEQLSRFDAAYAPFKNPAGDGYQLVNGYISIAAGGITGSGLGESIQKYGFLPEPHTDFIIAIIAEELGFIGVFLIVALLGYIVLKGFWIGMQSNDTYSSLLAFGISGMIGIQTVVNLGAAIGLLPITGVPLPFISYGGSSLLLFLTSMGILINISAKVKLNKKVPDTKPEVNKKIRAIM</sequence>
<reference evidence="23 24" key="1">
    <citation type="submission" date="2021-01" db="EMBL/GenBank/DDBJ databases">
        <title>Genome Sequencing of Type Strains.</title>
        <authorList>
            <person name="Lemaire J.F."/>
            <person name="Inderbitzin P."/>
            <person name="Collins S.B."/>
            <person name="Wespe N."/>
            <person name="Knight-Connoni V."/>
        </authorList>
    </citation>
    <scope>NUCLEOTIDE SEQUENCE [LARGE SCALE GENOMIC DNA]</scope>
    <source>
        <strain evidence="23 24">DSM 14730</strain>
    </source>
</reference>
<feature type="transmembrane region" description="Helical" evidence="22">
    <location>
        <begin position="157"/>
        <end position="174"/>
    </location>
</feature>
<evidence type="ECO:0000256" key="7">
    <source>
        <dbReference type="ARBA" id="ARBA00022692"/>
    </source>
</evidence>
<organism evidence="23 24">
    <name type="scientific">Fictibacillus barbaricus</name>
    <dbReference type="NCBI Taxonomy" id="182136"/>
    <lineage>
        <taxon>Bacteria</taxon>
        <taxon>Bacillati</taxon>
        <taxon>Bacillota</taxon>
        <taxon>Bacilli</taxon>
        <taxon>Bacillales</taxon>
        <taxon>Fictibacillaceae</taxon>
        <taxon>Fictibacillus</taxon>
    </lineage>
</organism>
<keyword evidence="24" id="KW-1185">Reference proteome</keyword>
<dbReference type="PANTHER" id="PTHR30474">
    <property type="entry name" value="CELL CYCLE PROTEIN"/>
    <property type="match status" value="1"/>
</dbReference>
<feature type="transmembrane region" description="Helical" evidence="22">
    <location>
        <begin position="202"/>
        <end position="220"/>
    </location>
</feature>
<comment type="caution">
    <text evidence="23">The sequence shown here is derived from an EMBL/GenBank/DDBJ whole genome shotgun (WGS) entry which is preliminary data.</text>
</comment>
<feature type="transmembrane region" description="Helical" evidence="22">
    <location>
        <begin position="90"/>
        <end position="108"/>
    </location>
</feature>
<feature type="transmembrane region" description="Helical" evidence="22">
    <location>
        <begin position="279"/>
        <end position="305"/>
    </location>
</feature>
<accession>A0ABS2ZDX9</accession>
<keyword evidence="4" id="KW-0132">Cell division</keyword>